<dbReference type="Gene3D" id="1.20.1250.20">
    <property type="entry name" value="MFS general substrate transporter like domains"/>
    <property type="match status" value="1"/>
</dbReference>
<dbReference type="InterPro" id="IPR011701">
    <property type="entry name" value="MFS"/>
</dbReference>
<dbReference type="InterPro" id="IPR036259">
    <property type="entry name" value="MFS_trans_sf"/>
</dbReference>
<evidence type="ECO:0000256" key="4">
    <source>
        <dbReference type="ARBA" id="ARBA00022692"/>
    </source>
</evidence>
<feature type="transmembrane region" description="Helical" evidence="7">
    <location>
        <begin position="341"/>
        <end position="362"/>
    </location>
</feature>
<evidence type="ECO:0000256" key="6">
    <source>
        <dbReference type="ARBA" id="ARBA00023136"/>
    </source>
</evidence>
<dbReference type="EMBL" id="BAABHM010000013">
    <property type="protein sequence ID" value="GAA4707920.1"/>
    <property type="molecule type" value="Genomic_DNA"/>
</dbReference>
<proteinExistence type="predicted"/>
<keyword evidence="6 7" id="KW-0472">Membrane</keyword>
<dbReference type="CDD" id="cd17321">
    <property type="entry name" value="MFS_MMR_MDR_like"/>
    <property type="match status" value="1"/>
</dbReference>
<dbReference type="Gene3D" id="1.20.1720.10">
    <property type="entry name" value="Multidrug resistance protein D"/>
    <property type="match status" value="1"/>
</dbReference>
<evidence type="ECO:0000256" key="1">
    <source>
        <dbReference type="ARBA" id="ARBA00004651"/>
    </source>
</evidence>
<evidence type="ECO:0000313" key="10">
    <source>
        <dbReference type="Proteomes" id="UP001500843"/>
    </source>
</evidence>
<name>A0ABP8XGY4_9MICO</name>
<dbReference type="SUPFAM" id="SSF103473">
    <property type="entry name" value="MFS general substrate transporter"/>
    <property type="match status" value="1"/>
</dbReference>
<keyword evidence="5 7" id="KW-1133">Transmembrane helix</keyword>
<sequence>MFLIVLDGAMVNLAASTIRSGLGLTAAELTVVANSYLIAVAGLVLLGGRLADVLGARRMFLIGMSVYVAASALCALAVNGSMLIAGRVGQGLGAALTVPAALAIVLLLYTSAAERSRAIGIWGAVSGGGSLIGVFAGGTLTEVLGWQSVFWTPVPLGIVAAVAVWRTVPPIPGRPGRFDLAGAVSITLSISALAFSMVTAAESGWTAPPTLVALVVGLAALGAFVAAEHRSSHPLVPLSAFRRATVATATAVMVLAGGTLTSLFFFLPLYQQDVLGMGPLMTGLAQLPIAVMIIVGSVLAPLLAKLLGLARALPVSLTVLLIGILWIAINPATTFTWQHTGAFLLIGAGLGLGIVNGTTMAVRDSGDGESGLLSGLVNAAQSLGGAIGLAALAAIALSAAGSTSDVSFTAAFLGGAGLVALAIALSIIPLLSRRRTAAPTL</sequence>
<feature type="transmembrane region" description="Helical" evidence="7">
    <location>
        <begin position="287"/>
        <end position="304"/>
    </location>
</feature>
<comment type="caution">
    <text evidence="9">The sequence shown here is derived from an EMBL/GenBank/DDBJ whole genome shotgun (WGS) entry which is preliminary data.</text>
</comment>
<keyword evidence="3" id="KW-1003">Cell membrane</keyword>
<organism evidence="9 10">
    <name type="scientific">Promicromonospora umidemergens</name>
    <dbReference type="NCBI Taxonomy" id="629679"/>
    <lineage>
        <taxon>Bacteria</taxon>
        <taxon>Bacillati</taxon>
        <taxon>Actinomycetota</taxon>
        <taxon>Actinomycetes</taxon>
        <taxon>Micrococcales</taxon>
        <taxon>Promicromonosporaceae</taxon>
        <taxon>Promicromonospora</taxon>
    </lineage>
</organism>
<feature type="transmembrane region" description="Helical" evidence="7">
    <location>
        <begin position="60"/>
        <end position="85"/>
    </location>
</feature>
<feature type="transmembrane region" description="Helical" evidence="7">
    <location>
        <begin position="91"/>
        <end position="112"/>
    </location>
</feature>
<feature type="transmembrane region" description="Helical" evidence="7">
    <location>
        <begin position="207"/>
        <end position="226"/>
    </location>
</feature>
<comment type="subcellular location">
    <subcellularLocation>
        <location evidence="1">Cell membrane</location>
        <topology evidence="1">Multi-pass membrane protein</topology>
    </subcellularLocation>
</comment>
<feature type="transmembrane region" description="Helical" evidence="7">
    <location>
        <begin position="408"/>
        <end position="431"/>
    </location>
</feature>
<evidence type="ECO:0000259" key="8">
    <source>
        <dbReference type="PROSITE" id="PS50850"/>
    </source>
</evidence>
<evidence type="ECO:0000256" key="2">
    <source>
        <dbReference type="ARBA" id="ARBA00022448"/>
    </source>
</evidence>
<feature type="transmembrane region" description="Helical" evidence="7">
    <location>
        <begin position="180"/>
        <end position="201"/>
    </location>
</feature>
<feature type="transmembrane region" description="Helical" evidence="7">
    <location>
        <begin position="383"/>
        <end position="402"/>
    </location>
</feature>
<gene>
    <name evidence="9" type="ORF">GCM10023198_33050</name>
</gene>
<evidence type="ECO:0000256" key="3">
    <source>
        <dbReference type="ARBA" id="ARBA00022475"/>
    </source>
</evidence>
<feature type="transmembrane region" description="Helical" evidence="7">
    <location>
        <begin position="150"/>
        <end position="168"/>
    </location>
</feature>
<keyword evidence="4 7" id="KW-0812">Transmembrane</keyword>
<feature type="transmembrane region" description="Helical" evidence="7">
    <location>
        <begin position="246"/>
        <end position="267"/>
    </location>
</feature>
<keyword evidence="2" id="KW-0813">Transport</keyword>
<dbReference type="PROSITE" id="PS50850">
    <property type="entry name" value="MFS"/>
    <property type="match status" value="1"/>
</dbReference>
<dbReference type="PANTHER" id="PTHR42718">
    <property type="entry name" value="MAJOR FACILITATOR SUPERFAMILY MULTIDRUG TRANSPORTER MFSC"/>
    <property type="match status" value="1"/>
</dbReference>
<dbReference type="Proteomes" id="UP001500843">
    <property type="component" value="Unassembled WGS sequence"/>
</dbReference>
<evidence type="ECO:0000313" key="9">
    <source>
        <dbReference type="EMBL" id="GAA4707920.1"/>
    </source>
</evidence>
<accession>A0ABP8XGY4</accession>
<feature type="transmembrane region" description="Helical" evidence="7">
    <location>
        <begin position="311"/>
        <end position="329"/>
    </location>
</feature>
<feature type="domain" description="Major facilitator superfamily (MFS) profile" evidence="8">
    <location>
        <begin position="1"/>
        <end position="434"/>
    </location>
</feature>
<feature type="transmembrane region" description="Helical" evidence="7">
    <location>
        <begin position="29"/>
        <end position="48"/>
    </location>
</feature>
<keyword evidence="10" id="KW-1185">Reference proteome</keyword>
<evidence type="ECO:0000256" key="7">
    <source>
        <dbReference type="SAM" id="Phobius"/>
    </source>
</evidence>
<dbReference type="PANTHER" id="PTHR42718:SF46">
    <property type="entry name" value="BLR6921 PROTEIN"/>
    <property type="match status" value="1"/>
</dbReference>
<dbReference type="Pfam" id="PF07690">
    <property type="entry name" value="MFS_1"/>
    <property type="match status" value="1"/>
</dbReference>
<reference evidence="10" key="1">
    <citation type="journal article" date="2019" name="Int. J. Syst. Evol. Microbiol.">
        <title>The Global Catalogue of Microorganisms (GCM) 10K type strain sequencing project: providing services to taxonomists for standard genome sequencing and annotation.</title>
        <authorList>
            <consortium name="The Broad Institute Genomics Platform"/>
            <consortium name="The Broad Institute Genome Sequencing Center for Infectious Disease"/>
            <person name="Wu L."/>
            <person name="Ma J."/>
        </authorList>
    </citation>
    <scope>NUCLEOTIDE SEQUENCE [LARGE SCALE GENOMIC DNA]</scope>
    <source>
        <strain evidence="10">JCM 17975</strain>
    </source>
</reference>
<evidence type="ECO:0000256" key="5">
    <source>
        <dbReference type="ARBA" id="ARBA00022989"/>
    </source>
</evidence>
<feature type="transmembrane region" description="Helical" evidence="7">
    <location>
        <begin position="119"/>
        <end position="138"/>
    </location>
</feature>
<protein>
    <recommendedName>
        <fullName evidence="8">Major facilitator superfamily (MFS) profile domain-containing protein</fullName>
    </recommendedName>
</protein>
<dbReference type="InterPro" id="IPR020846">
    <property type="entry name" value="MFS_dom"/>
</dbReference>